<keyword evidence="4" id="KW-1003">Cell membrane</keyword>
<dbReference type="GO" id="GO:0005886">
    <property type="term" value="C:plasma membrane"/>
    <property type="evidence" value="ECO:0007669"/>
    <property type="project" value="UniProtKB-SubCell"/>
</dbReference>
<feature type="transmembrane region" description="Helical" evidence="9">
    <location>
        <begin position="30"/>
        <end position="51"/>
    </location>
</feature>
<feature type="transmembrane region" description="Helical" evidence="9">
    <location>
        <begin position="202"/>
        <end position="221"/>
    </location>
</feature>
<evidence type="ECO:0000256" key="4">
    <source>
        <dbReference type="ARBA" id="ARBA00022475"/>
    </source>
</evidence>
<proteinExistence type="inferred from homology"/>
<evidence type="ECO:0000259" key="10">
    <source>
        <dbReference type="Pfam" id="PF00361"/>
    </source>
</evidence>
<evidence type="ECO:0000256" key="6">
    <source>
        <dbReference type="ARBA" id="ARBA00022989"/>
    </source>
</evidence>
<feature type="transmembrane region" description="Helical" evidence="9">
    <location>
        <begin position="6"/>
        <end position="23"/>
    </location>
</feature>
<feature type="transmembrane region" description="Helical" evidence="9">
    <location>
        <begin position="162"/>
        <end position="182"/>
    </location>
</feature>
<feature type="transmembrane region" description="Helical" evidence="9">
    <location>
        <begin position="403"/>
        <end position="424"/>
    </location>
</feature>
<dbReference type="AlphaFoldDB" id="A0A7V0Z5N5"/>
<dbReference type="Pfam" id="PF00662">
    <property type="entry name" value="Proton_antipo_N"/>
    <property type="match status" value="1"/>
</dbReference>
<organism evidence="12">
    <name type="scientific">candidate division WOR-3 bacterium</name>
    <dbReference type="NCBI Taxonomy" id="2052148"/>
    <lineage>
        <taxon>Bacteria</taxon>
        <taxon>Bacteria division WOR-3</taxon>
    </lineage>
</organism>
<gene>
    <name evidence="12" type="ORF">ENP86_05800</name>
</gene>
<dbReference type="GO" id="GO:0016491">
    <property type="term" value="F:oxidoreductase activity"/>
    <property type="evidence" value="ECO:0007669"/>
    <property type="project" value="UniProtKB-KW"/>
</dbReference>
<feature type="transmembrane region" description="Helical" evidence="9">
    <location>
        <begin position="71"/>
        <end position="94"/>
    </location>
</feature>
<evidence type="ECO:0000256" key="8">
    <source>
        <dbReference type="RuleBase" id="RU000320"/>
    </source>
</evidence>
<keyword evidence="5 8" id="KW-0812">Transmembrane</keyword>
<evidence type="ECO:0000256" key="1">
    <source>
        <dbReference type="ARBA" id="ARBA00004651"/>
    </source>
</evidence>
<dbReference type="NCBIfam" id="TIGR01972">
    <property type="entry name" value="NDH_I_M"/>
    <property type="match status" value="1"/>
</dbReference>
<feature type="transmembrane region" description="Helical" evidence="9">
    <location>
        <begin position="273"/>
        <end position="291"/>
    </location>
</feature>
<feature type="transmembrane region" description="Helical" evidence="9">
    <location>
        <begin position="241"/>
        <end position="261"/>
    </location>
</feature>
<accession>A0A7V0Z5N5</accession>
<comment type="similarity">
    <text evidence="3">Belongs to the complex I subunit 4 family.</text>
</comment>
<evidence type="ECO:0000313" key="12">
    <source>
        <dbReference type="EMBL" id="HDY59047.1"/>
    </source>
</evidence>
<evidence type="ECO:0000256" key="5">
    <source>
        <dbReference type="ARBA" id="ARBA00022692"/>
    </source>
</evidence>
<dbReference type="InterPro" id="IPR001750">
    <property type="entry name" value="ND/Mrp_TM"/>
</dbReference>
<feature type="transmembrane region" description="Helical" evidence="9">
    <location>
        <begin position="365"/>
        <end position="383"/>
    </location>
</feature>
<dbReference type="EC" id="1.6.5.-" evidence="12"/>
<comment type="subcellular location">
    <subcellularLocation>
        <location evidence="1">Cell membrane</location>
        <topology evidence="1">Multi-pass membrane protein</topology>
    </subcellularLocation>
    <subcellularLocation>
        <location evidence="8">Membrane</location>
        <topology evidence="8">Multi-pass membrane protein</topology>
    </subcellularLocation>
</comment>
<comment type="caution">
    <text evidence="12">The sequence shown here is derived from an EMBL/GenBank/DDBJ whole genome shotgun (WGS) entry which is preliminary data.</text>
</comment>
<protein>
    <submittedName>
        <fullName evidence="12">NADH-quinone oxidoreductase subunit M</fullName>
        <ecNumber evidence="12">1.6.5.-</ecNumber>
    </submittedName>
</protein>
<dbReference type="PANTHER" id="PTHR42703:SF1">
    <property type="entry name" value="NA(+)_H(+) ANTIPORTER SUBUNIT D1"/>
    <property type="match status" value="1"/>
</dbReference>
<dbReference type="PANTHER" id="PTHR42703">
    <property type="entry name" value="NADH DEHYDROGENASE"/>
    <property type="match status" value="1"/>
</dbReference>
<feature type="transmembrane region" description="Helical" evidence="9">
    <location>
        <begin position="445"/>
        <end position="469"/>
    </location>
</feature>
<dbReference type="EMBL" id="DSKY01000014">
    <property type="protein sequence ID" value="HDY59047.1"/>
    <property type="molecule type" value="Genomic_DNA"/>
</dbReference>
<feature type="transmembrane region" description="Helical" evidence="9">
    <location>
        <begin position="298"/>
        <end position="316"/>
    </location>
</feature>
<feature type="transmembrane region" description="Helical" evidence="9">
    <location>
        <begin position="131"/>
        <end position="150"/>
    </location>
</feature>
<evidence type="ECO:0000256" key="2">
    <source>
        <dbReference type="ARBA" id="ARBA00005346"/>
    </source>
</evidence>
<evidence type="ECO:0000256" key="9">
    <source>
        <dbReference type="SAM" id="Phobius"/>
    </source>
</evidence>
<feature type="domain" description="NADH-Ubiquinone oxidoreductase (complex I) chain 5 N-terminal" evidence="11">
    <location>
        <begin position="66"/>
        <end position="104"/>
    </location>
</feature>
<dbReference type="GO" id="GO:0042773">
    <property type="term" value="P:ATP synthesis coupled electron transport"/>
    <property type="evidence" value="ECO:0007669"/>
    <property type="project" value="InterPro"/>
</dbReference>
<evidence type="ECO:0000256" key="7">
    <source>
        <dbReference type="ARBA" id="ARBA00023136"/>
    </source>
</evidence>
<dbReference type="InterPro" id="IPR050586">
    <property type="entry name" value="CPA3_Na-H_Antiporter_D"/>
</dbReference>
<dbReference type="PRINTS" id="PR01437">
    <property type="entry name" value="NUOXDRDTASE4"/>
</dbReference>
<comment type="similarity">
    <text evidence="2">Belongs to the CPA3 antiporters (TC 2.A.63) subunit D family.</text>
</comment>
<evidence type="ECO:0000256" key="3">
    <source>
        <dbReference type="ARBA" id="ARBA00009025"/>
    </source>
</evidence>
<dbReference type="InterPro" id="IPR001516">
    <property type="entry name" value="Proton_antipo_N"/>
</dbReference>
<feature type="transmembrane region" description="Helical" evidence="9">
    <location>
        <begin position="106"/>
        <end position="125"/>
    </location>
</feature>
<dbReference type="InterPro" id="IPR003918">
    <property type="entry name" value="NADH_UbQ_OxRdtase"/>
</dbReference>
<keyword evidence="7 9" id="KW-0472">Membrane</keyword>
<dbReference type="InterPro" id="IPR010227">
    <property type="entry name" value="NADH_Q_OxRdtase_chainM/4"/>
</dbReference>
<keyword evidence="12" id="KW-0560">Oxidoreductase</keyword>
<sequence length="493" mass="53805">MVSLFILIPFILAALLPLIEKFSKRFLPDLLTNLGILFLLIYAMTYGQQIVASNAGIRQLQWFNEQLNITFALDGFSLFMLFAIYLVSFGVTLFSIDYMEHYGNKGIFYALFMIMVGGMSGLVLATDLFTIYVFLEVAAISSYGLVAYGLKHDELEASFKYLMLSAVATAFLLLGIMFIFGLNGSLKLGDIADRFASGEYRFVLGICTGFFIFGFGLKAALVPFHSWLPDAHPSAPAPISAMLSGLLIKVSGVYALTRIFLNVFGLNPAISTVLMYLGLISIIVGAILALGQSDIKRMLAYSSISQVGYIILGFGAGTDLAIMGALFHILNHALAKGLLFLNSGSVEHSTGTRDLDKMGGLGKRMPITAATTVVGSLSVAGVPPLNGFWSKLFIIIGLLQAKAYGFAFAAVLASIITLWYYIIIQRRAFFGKLKETLQDVKEVPFWMAVSTIFIALVCVIIGIGFPLVISNWIEPATKVLNEGISFAMRWLRL</sequence>
<name>A0A7V0Z5N5_UNCW3</name>
<reference evidence="12" key="1">
    <citation type="journal article" date="2020" name="mSystems">
        <title>Genome- and Community-Level Interaction Insights into Carbon Utilization and Element Cycling Functions of Hydrothermarchaeota in Hydrothermal Sediment.</title>
        <authorList>
            <person name="Zhou Z."/>
            <person name="Liu Y."/>
            <person name="Xu W."/>
            <person name="Pan J."/>
            <person name="Luo Z.H."/>
            <person name="Li M."/>
        </authorList>
    </citation>
    <scope>NUCLEOTIDE SEQUENCE [LARGE SCALE GENOMIC DNA]</scope>
    <source>
        <strain evidence="12">SpSt-258</strain>
    </source>
</reference>
<evidence type="ECO:0000259" key="11">
    <source>
        <dbReference type="Pfam" id="PF00662"/>
    </source>
</evidence>
<dbReference type="Pfam" id="PF00361">
    <property type="entry name" value="Proton_antipo_M"/>
    <property type="match status" value="1"/>
</dbReference>
<keyword evidence="6 9" id="KW-1133">Transmembrane helix</keyword>
<feature type="domain" description="NADH:quinone oxidoreductase/Mrp antiporter transmembrane" evidence="10">
    <location>
        <begin position="125"/>
        <end position="417"/>
    </location>
</feature>
<dbReference type="GO" id="GO:0008137">
    <property type="term" value="F:NADH dehydrogenase (ubiquinone) activity"/>
    <property type="evidence" value="ECO:0007669"/>
    <property type="project" value="InterPro"/>
</dbReference>